<evidence type="ECO:0000313" key="1">
    <source>
        <dbReference type="EMBL" id="AXK51604.1"/>
    </source>
</evidence>
<dbReference type="AlphaFoldDB" id="A0A345Z4S5"/>
<protein>
    <submittedName>
        <fullName evidence="1">Uncharacterized protein</fullName>
    </submittedName>
</protein>
<accession>A0A345Z4S5</accession>
<organism evidence="1 2">
    <name type="scientific">Spiroplasma alleghenense</name>
    <dbReference type="NCBI Taxonomy" id="216931"/>
    <lineage>
        <taxon>Bacteria</taxon>
        <taxon>Bacillati</taxon>
        <taxon>Mycoplasmatota</taxon>
        <taxon>Mollicutes</taxon>
        <taxon>Entomoplasmatales</taxon>
        <taxon>Spiroplasmataceae</taxon>
        <taxon>Spiroplasma</taxon>
    </lineage>
</organism>
<dbReference type="KEGG" id="salx:SALLE_v1c09340"/>
<gene>
    <name evidence="1" type="ORF">SALLE_v1c09340</name>
</gene>
<dbReference type="Proteomes" id="UP000254792">
    <property type="component" value="Chromosome"/>
</dbReference>
<dbReference type="RefSeq" id="WP_115558499.1">
    <property type="nucleotide sequence ID" value="NZ_CP031376.1"/>
</dbReference>
<keyword evidence="2" id="KW-1185">Reference proteome</keyword>
<dbReference type="OrthoDB" id="388325at2"/>
<dbReference type="EMBL" id="CP031376">
    <property type="protein sequence ID" value="AXK51604.1"/>
    <property type="molecule type" value="Genomic_DNA"/>
</dbReference>
<proteinExistence type="predicted"/>
<sequence length="322" mass="38119">MIINFKHKNDFYLEFINLNKNTFIINNLDEMKILNQAYINAVSGKLETTDIIIEYQENDTVYDKTNWKIIHIPSLMELNIDLINGKKGVLKSLFKIVLENSLFQNEQLNMIYNLISGIDINSVEVISTIKECFDSEENKINFFIEDKFIDYLVDNLSLRFMNKFDEENLYLLSKEISNLYFAIIDLFNQLESKHLLFIFNNPFISLNTKEILDLSNQINKLDNYIIFLSNSCHIEIKNIENSKIIAFNNIIDIAKIIDDPTEYLEYFDKPDKNIFLENLFIFIQKYLSLNILYYTKEQLLSLFEKSENMPFRAGKIVFDRKL</sequence>
<name>A0A345Z4S5_9MOLU</name>
<evidence type="ECO:0000313" key="2">
    <source>
        <dbReference type="Proteomes" id="UP000254792"/>
    </source>
</evidence>
<reference evidence="1 2" key="1">
    <citation type="submission" date="2018-07" db="EMBL/GenBank/DDBJ databases">
        <title>Complete genome sequence of Spiroplasma alleghenense PLHS-1 (ATCC 51752).</title>
        <authorList>
            <person name="Chou L."/>
            <person name="Lee T.-Y."/>
            <person name="Tsai Y.-M."/>
            <person name="Kuo C.-H."/>
        </authorList>
    </citation>
    <scope>NUCLEOTIDE SEQUENCE [LARGE SCALE GENOMIC DNA]</scope>
    <source>
        <strain evidence="1 2">PLHS-1</strain>
    </source>
</reference>